<comment type="caution">
    <text evidence="1">The sequence shown here is derived from an EMBL/GenBank/DDBJ whole genome shotgun (WGS) entry which is preliminary data.</text>
</comment>
<gene>
    <name evidence="1" type="ORF">TNCV_4360651</name>
</gene>
<dbReference type="EMBL" id="BMAU01021396">
    <property type="protein sequence ID" value="GFY31158.1"/>
    <property type="molecule type" value="Genomic_DNA"/>
</dbReference>
<keyword evidence="2" id="KW-1185">Reference proteome</keyword>
<evidence type="ECO:0000313" key="2">
    <source>
        <dbReference type="Proteomes" id="UP000887159"/>
    </source>
</evidence>
<reference evidence="1" key="1">
    <citation type="submission" date="2020-08" db="EMBL/GenBank/DDBJ databases">
        <title>Multicomponent nature underlies the extraordinary mechanical properties of spider dragline silk.</title>
        <authorList>
            <person name="Kono N."/>
            <person name="Nakamura H."/>
            <person name="Mori M."/>
            <person name="Yoshida Y."/>
            <person name="Ohtoshi R."/>
            <person name="Malay A.D."/>
            <person name="Moran D.A.P."/>
            <person name="Tomita M."/>
            <person name="Numata K."/>
            <person name="Arakawa K."/>
        </authorList>
    </citation>
    <scope>NUCLEOTIDE SEQUENCE</scope>
</reference>
<proteinExistence type="predicted"/>
<sequence length="112" mass="12951">MLRVKCRNHSAQMNSNRWCSDSVNTCIREENILDPNIRIKQLLSIEKTGHFEVGNFIIVNLEQISKMLMKLKCPDCDKQTLKLALGHKVEFSYEFNLTCSSCALKRLCCRNV</sequence>
<dbReference type="AlphaFoldDB" id="A0A8X7BHB1"/>
<name>A0A8X7BHB1_TRICX</name>
<dbReference type="Proteomes" id="UP000887159">
    <property type="component" value="Unassembled WGS sequence"/>
</dbReference>
<evidence type="ECO:0000313" key="1">
    <source>
        <dbReference type="EMBL" id="GFY31158.1"/>
    </source>
</evidence>
<protein>
    <submittedName>
        <fullName evidence="1">Uncharacterized protein</fullName>
    </submittedName>
</protein>
<organism evidence="1 2">
    <name type="scientific">Trichonephila clavipes</name>
    <name type="common">Golden silk orbweaver</name>
    <name type="synonym">Nephila clavipes</name>
    <dbReference type="NCBI Taxonomy" id="2585209"/>
    <lineage>
        <taxon>Eukaryota</taxon>
        <taxon>Metazoa</taxon>
        <taxon>Ecdysozoa</taxon>
        <taxon>Arthropoda</taxon>
        <taxon>Chelicerata</taxon>
        <taxon>Arachnida</taxon>
        <taxon>Araneae</taxon>
        <taxon>Araneomorphae</taxon>
        <taxon>Entelegynae</taxon>
        <taxon>Araneoidea</taxon>
        <taxon>Nephilidae</taxon>
        <taxon>Trichonephila</taxon>
    </lineage>
</organism>
<accession>A0A8X7BHB1</accession>